<keyword evidence="1" id="KW-0812">Transmembrane</keyword>
<dbReference type="RefSeq" id="XP_001806621.1">
    <property type="nucleotide sequence ID" value="XM_001806569.1"/>
</dbReference>
<dbReference type="Proteomes" id="UP000663193">
    <property type="component" value="Chromosome 7"/>
</dbReference>
<name>A0A7U2I250_PHANO</name>
<dbReference type="EMBL" id="CP069029">
    <property type="protein sequence ID" value="QRC96991.1"/>
    <property type="molecule type" value="Genomic_DNA"/>
</dbReference>
<dbReference type="KEGG" id="pno:SNOG_16510"/>
<keyword evidence="1" id="KW-1133">Transmembrane helix</keyword>
<reference evidence="3" key="1">
    <citation type="journal article" date="2021" name="BMC Genomics">
        <title>Chromosome-level genome assembly and manually-curated proteome of model necrotroph Parastagonospora nodorum Sn15 reveals a genome-wide trove of candidate effector homologs, and redundancy of virulence-related functions within an accessory chromosome.</title>
        <authorList>
            <person name="Bertazzoni S."/>
            <person name="Jones D.A.B."/>
            <person name="Phan H.T."/>
            <person name="Tan K.-C."/>
            <person name="Hane J.K."/>
        </authorList>
    </citation>
    <scope>NUCLEOTIDE SEQUENCE [LARGE SCALE GENOMIC DNA]</scope>
    <source>
        <strain evidence="3">SN15 / ATCC MYA-4574 / FGSC 10173)</strain>
    </source>
</reference>
<proteinExistence type="predicted"/>
<evidence type="ECO:0000313" key="2">
    <source>
        <dbReference type="EMBL" id="QRC96991.1"/>
    </source>
</evidence>
<dbReference type="VEuPathDB" id="FungiDB:JI435_165100"/>
<protein>
    <submittedName>
        <fullName evidence="2">Uncharacterized protein</fullName>
    </submittedName>
</protein>
<accession>A0A7U2I250</accession>
<keyword evidence="1" id="KW-0472">Membrane</keyword>
<keyword evidence="3" id="KW-1185">Reference proteome</keyword>
<evidence type="ECO:0000256" key="1">
    <source>
        <dbReference type="SAM" id="Phobius"/>
    </source>
</evidence>
<dbReference type="AlphaFoldDB" id="A0A7U2I250"/>
<evidence type="ECO:0000313" key="3">
    <source>
        <dbReference type="Proteomes" id="UP000663193"/>
    </source>
</evidence>
<organism evidence="2 3">
    <name type="scientific">Phaeosphaeria nodorum (strain SN15 / ATCC MYA-4574 / FGSC 10173)</name>
    <name type="common">Glume blotch fungus</name>
    <name type="synonym">Parastagonospora nodorum</name>
    <dbReference type="NCBI Taxonomy" id="321614"/>
    <lineage>
        <taxon>Eukaryota</taxon>
        <taxon>Fungi</taxon>
        <taxon>Dikarya</taxon>
        <taxon>Ascomycota</taxon>
        <taxon>Pezizomycotina</taxon>
        <taxon>Dothideomycetes</taxon>
        <taxon>Pleosporomycetidae</taxon>
        <taxon>Pleosporales</taxon>
        <taxon>Pleosporineae</taxon>
        <taxon>Phaeosphaeriaceae</taxon>
        <taxon>Parastagonospora</taxon>
    </lineage>
</organism>
<sequence>MQIHTLFYTAIAIIPVALYLLLGRPWSVSSDTTTNPVPHPTSTSKVIVTVTWDDDKKTYNIGATPLANADTVASVKLVVKQARNRPRMVEVCAEGVCEKRWAVSA</sequence>
<gene>
    <name evidence="2" type="ORF">JI435_165100</name>
</gene>
<feature type="transmembrane region" description="Helical" evidence="1">
    <location>
        <begin position="6"/>
        <end position="22"/>
    </location>
</feature>